<dbReference type="GO" id="GO:0042149">
    <property type="term" value="P:cellular response to glucose starvation"/>
    <property type="evidence" value="ECO:0007669"/>
    <property type="project" value="TreeGrafter"/>
</dbReference>
<dbReference type="SMART" id="SM00116">
    <property type="entry name" value="CBS"/>
    <property type="match status" value="4"/>
</dbReference>
<dbReference type="InterPro" id="IPR046342">
    <property type="entry name" value="CBS_dom_sf"/>
</dbReference>
<protein>
    <recommendedName>
        <fullName evidence="5">CBS domain-containing protein</fullName>
    </recommendedName>
</protein>
<dbReference type="AlphaFoldDB" id="A0A165MX05"/>
<evidence type="ECO:0000313" key="6">
    <source>
        <dbReference type="EMBL" id="KZT66231.1"/>
    </source>
</evidence>
<sequence length="456" mass="48585">MSLRKRMSVSSTSSRSDSPLAFAAAPNADAEEWVKAWGQVSARDLIDSPVIAIDADMSVEDACDMLLSKDIACLAVNARPGGALPSTPYHGLFDFSDVNAFLTLAATQHKLASENLKGKPRIQEILAAAKAGRVPVHLVSNLSEKNPLETLPHNATIVSLLGVFARGAHRVLIQSETASDFLGMVSDRQLLSWFTAFCQSSSSFLRYLTNPLGSLCLPSMYLYFSVIAAKANESVLDAMKLMSEEGVSTVAVVEQDGRLLSAVSVSDIGKLVVPQQDNQILTTPLHQFIAMIKEPDGSTDGVDKFPVYSVSPSSTLYYTMQKLLATSSHRLFVTDDAALSPSTFPPTSTGNLTGIVSTVDVLSLFARIANLPDVDPTRMQRHRRASSASSNSNSTSSGSRSSGRSSFSFGNGSARSRSSSQTSLGRLSFSGGSGIPSADGKGFQWAERVSLQGKTQ</sequence>
<feature type="region of interest" description="Disordered" evidence="4">
    <location>
        <begin position="1"/>
        <end position="20"/>
    </location>
</feature>
<accession>A0A165MX05</accession>
<organism evidence="6 7">
    <name type="scientific">Daedalea quercina L-15889</name>
    <dbReference type="NCBI Taxonomy" id="1314783"/>
    <lineage>
        <taxon>Eukaryota</taxon>
        <taxon>Fungi</taxon>
        <taxon>Dikarya</taxon>
        <taxon>Basidiomycota</taxon>
        <taxon>Agaricomycotina</taxon>
        <taxon>Agaricomycetes</taxon>
        <taxon>Polyporales</taxon>
        <taxon>Fomitopsis</taxon>
    </lineage>
</organism>
<evidence type="ECO:0000256" key="3">
    <source>
        <dbReference type="PROSITE-ProRule" id="PRU00703"/>
    </source>
</evidence>
<dbReference type="GO" id="GO:0004865">
    <property type="term" value="F:protein serine/threonine phosphatase inhibitor activity"/>
    <property type="evidence" value="ECO:0007669"/>
    <property type="project" value="TreeGrafter"/>
</dbReference>
<keyword evidence="1" id="KW-0677">Repeat</keyword>
<keyword evidence="2 3" id="KW-0129">CBS domain</keyword>
<evidence type="ECO:0000256" key="2">
    <source>
        <dbReference type="ARBA" id="ARBA00023122"/>
    </source>
</evidence>
<feature type="domain" description="CBS" evidence="5">
    <location>
        <begin position="220"/>
        <end position="280"/>
    </location>
</feature>
<evidence type="ECO:0000256" key="4">
    <source>
        <dbReference type="SAM" id="MobiDB-lite"/>
    </source>
</evidence>
<gene>
    <name evidence="6" type="ORF">DAEQUDRAFT_813679</name>
</gene>
<feature type="compositionally biased region" description="Low complexity" evidence="4">
    <location>
        <begin position="386"/>
        <end position="430"/>
    </location>
</feature>
<dbReference type="PANTHER" id="PTHR13780">
    <property type="entry name" value="AMP-ACTIVATED PROTEIN KINASE, GAMMA REGULATORY SUBUNIT"/>
    <property type="match status" value="1"/>
</dbReference>
<evidence type="ECO:0000313" key="7">
    <source>
        <dbReference type="Proteomes" id="UP000076727"/>
    </source>
</evidence>
<dbReference type="PROSITE" id="PS51371">
    <property type="entry name" value="CBS"/>
    <property type="match status" value="2"/>
</dbReference>
<proteinExistence type="predicted"/>
<feature type="domain" description="CBS" evidence="5">
    <location>
        <begin position="302"/>
        <end position="374"/>
    </location>
</feature>
<dbReference type="Pfam" id="PF00571">
    <property type="entry name" value="CBS"/>
    <property type="match status" value="2"/>
</dbReference>
<reference evidence="6 7" key="1">
    <citation type="journal article" date="2016" name="Mol. Biol. Evol.">
        <title>Comparative Genomics of Early-Diverging Mushroom-Forming Fungi Provides Insights into the Origins of Lignocellulose Decay Capabilities.</title>
        <authorList>
            <person name="Nagy L.G."/>
            <person name="Riley R."/>
            <person name="Tritt A."/>
            <person name="Adam C."/>
            <person name="Daum C."/>
            <person name="Floudas D."/>
            <person name="Sun H."/>
            <person name="Yadav J.S."/>
            <person name="Pangilinan J."/>
            <person name="Larsson K.H."/>
            <person name="Matsuura K."/>
            <person name="Barry K."/>
            <person name="Labutti K."/>
            <person name="Kuo R."/>
            <person name="Ohm R.A."/>
            <person name="Bhattacharya S.S."/>
            <person name="Shirouzu T."/>
            <person name="Yoshinaga Y."/>
            <person name="Martin F.M."/>
            <person name="Grigoriev I.V."/>
            <person name="Hibbett D.S."/>
        </authorList>
    </citation>
    <scope>NUCLEOTIDE SEQUENCE [LARGE SCALE GENOMIC DNA]</scope>
    <source>
        <strain evidence="6 7">L-15889</strain>
    </source>
</reference>
<evidence type="ECO:0000259" key="5">
    <source>
        <dbReference type="PROSITE" id="PS51371"/>
    </source>
</evidence>
<dbReference type="EMBL" id="KV429092">
    <property type="protein sequence ID" value="KZT66231.1"/>
    <property type="molecule type" value="Genomic_DNA"/>
</dbReference>
<dbReference type="OrthoDB" id="449052at2759"/>
<dbReference type="PANTHER" id="PTHR13780:SF36">
    <property type="entry name" value="CBS DOMAIN-CONTAINING PROTEIN"/>
    <property type="match status" value="1"/>
</dbReference>
<evidence type="ECO:0000256" key="1">
    <source>
        <dbReference type="ARBA" id="ARBA00022737"/>
    </source>
</evidence>
<feature type="compositionally biased region" description="Low complexity" evidence="4">
    <location>
        <begin position="8"/>
        <end position="20"/>
    </location>
</feature>
<dbReference type="InterPro" id="IPR000644">
    <property type="entry name" value="CBS_dom"/>
</dbReference>
<dbReference type="InterPro" id="IPR050511">
    <property type="entry name" value="AMPK_gamma/SDS23_families"/>
</dbReference>
<keyword evidence="7" id="KW-1185">Reference proteome</keyword>
<feature type="region of interest" description="Disordered" evidence="4">
    <location>
        <begin position="375"/>
        <end position="456"/>
    </location>
</feature>
<dbReference type="STRING" id="1314783.A0A165MX05"/>
<name>A0A165MX05_9APHY</name>
<dbReference type="CDD" id="cd02205">
    <property type="entry name" value="CBS_pair_SF"/>
    <property type="match status" value="2"/>
</dbReference>
<dbReference type="SUPFAM" id="SSF54631">
    <property type="entry name" value="CBS-domain pair"/>
    <property type="match status" value="2"/>
</dbReference>
<dbReference type="Gene3D" id="3.10.580.10">
    <property type="entry name" value="CBS-domain"/>
    <property type="match status" value="2"/>
</dbReference>
<dbReference type="Proteomes" id="UP000076727">
    <property type="component" value="Unassembled WGS sequence"/>
</dbReference>